<dbReference type="InterPro" id="IPR007728">
    <property type="entry name" value="Pre-SET_dom"/>
</dbReference>
<evidence type="ECO:0000259" key="5">
    <source>
        <dbReference type="PROSITE" id="PS50157"/>
    </source>
</evidence>
<dbReference type="SMART" id="SM00468">
    <property type="entry name" value="PreSET"/>
    <property type="match status" value="1"/>
</dbReference>
<gene>
    <name evidence="8" type="ORF">V5N11_001431</name>
</gene>
<dbReference type="Gene3D" id="2.170.270.10">
    <property type="entry name" value="SET domain"/>
    <property type="match status" value="1"/>
</dbReference>
<evidence type="ECO:0000256" key="3">
    <source>
        <dbReference type="PROSITE-ProRule" id="PRU00042"/>
    </source>
</evidence>
<feature type="domain" description="C2H2-type" evidence="5">
    <location>
        <begin position="806"/>
        <end position="834"/>
    </location>
</feature>
<dbReference type="InterPro" id="IPR040689">
    <property type="entry name" value="SUVR5_Znf-C2H2_3rpt"/>
</dbReference>
<evidence type="ECO:0000259" key="7">
    <source>
        <dbReference type="PROSITE" id="PS50867"/>
    </source>
</evidence>
<keyword evidence="3" id="KW-0863">Zinc-finger</keyword>
<dbReference type="InterPro" id="IPR046341">
    <property type="entry name" value="SET_dom_sf"/>
</dbReference>
<name>A0ABD1AZK7_CARAN</name>
<dbReference type="Pfam" id="PF00856">
    <property type="entry name" value="SET"/>
    <property type="match status" value="1"/>
</dbReference>
<dbReference type="Gene3D" id="3.30.160.60">
    <property type="entry name" value="Classic Zinc Finger"/>
    <property type="match status" value="1"/>
</dbReference>
<reference evidence="8 9" key="1">
    <citation type="submission" date="2024-04" db="EMBL/GenBank/DDBJ databases">
        <title>Genome assembly C_amara_ONT_v2.</title>
        <authorList>
            <person name="Yant L."/>
            <person name="Moore C."/>
            <person name="Slenker M."/>
        </authorList>
    </citation>
    <scope>NUCLEOTIDE SEQUENCE [LARGE SCALE GENOMIC DNA]</scope>
    <source>
        <tissue evidence="8">Leaf</tissue>
    </source>
</reference>
<dbReference type="PROSITE" id="PS00028">
    <property type="entry name" value="ZINC_FINGER_C2H2_1"/>
    <property type="match status" value="2"/>
</dbReference>
<evidence type="ECO:0000256" key="1">
    <source>
        <dbReference type="ARBA" id="ARBA00004286"/>
    </source>
</evidence>
<feature type="compositionally biased region" description="Basic and acidic residues" evidence="4">
    <location>
        <begin position="69"/>
        <end position="82"/>
    </location>
</feature>
<dbReference type="InterPro" id="IPR013087">
    <property type="entry name" value="Znf_C2H2_type"/>
</dbReference>
<comment type="subcellular location">
    <subcellularLocation>
        <location evidence="1">Chromosome</location>
    </subcellularLocation>
</comment>
<evidence type="ECO:0000259" key="6">
    <source>
        <dbReference type="PROSITE" id="PS50280"/>
    </source>
</evidence>
<accession>A0ABD1AZK7</accession>
<dbReference type="GO" id="GO:0005694">
    <property type="term" value="C:chromosome"/>
    <property type="evidence" value="ECO:0007669"/>
    <property type="project" value="UniProtKB-SubCell"/>
</dbReference>
<feature type="region of interest" description="Disordered" evidence="4">
    <location>
        <begin position="69"/>
        <end position="97"/>
    </location>
</feature>
<dbReference type="InterPro" id="IPR001214">
    <property type="entry name" value="SET_dom"/>
</dbReference>
<dbReference type="PROSITE" id="PS50157">
    <property type="entry name" value="ZINC_FINGER_C2H2_2"/>
    <property type="match status" value="2"/>
</dbReference>
<evidence type="ECO:0000256" key="4">
    <source>
        <dbReference type="SAM" id="MobiDB-lite"/>
    </source>
</evidence>
<dbReference type="Pfam" id="PF05033">
    <property type="entry name" value="Pre-SET"/>
    <property type="match status" value="1"/>
</dbReference>
<organism evidence="8 9">
    <name type="scientific">Cardamine amara subsp. amara</name>
    <dbReference type="NCBI Taxonomy" id="228776"/>
    <lineage>
        <taxon>Eukaryota</taxon>
        <taxon>Viridiplantae</taxon>
        <taxon>Streptophyta</taxon>
        <taxon>Embryophyta</taxon>
        <taxon>Tracheophyta</taxon>
        <taxon>Spermatophyta</taxon>
        <taxon>Magnoliopsida</taxon>
        <taxon>eudicotyledons</taxon>
        <taxon>Gunneridae</taxon>
        <taxon>Pentapetalae</taxon>
        <taxon>rosids</taxon>
        <taxon>malvids</taxon>
        <taxon>Brassicales</taxon>
        <taxon>Brassicaceae</taxon>
        <taxon>Cardamineae</taxon>
        <taxon>Cardamine</taxon>
    </lineage>
</organism>
<dbReference type="Pfam" id="PF18868">
    <property type="entry name" value="zf-C2H2_3rep"/>
    <property type="match status" value="1"/>
</dbReference>
<dbReference type="SMART" id="SM00355">
    <property type="entry name" value="ZnF_C2H2"/>
    <property type="match status" value="3"/>
</dbReference>
<dbReference type="EMBL" id="JBANAX010000373">
    <property type="protein sequence ID" value="KAL1212178.1"/>
    <property type="molecule type" value="Genomic_DNA"/>
</dbReference>
<evidence type="ECO:0000256" key="2">
    <source>
        <dbReference type="ARBA" id="ARBA00022454"/>
    </source>
</evidence>
<feature type="domain" description="C2H2-type" evidence="5">
    <location>
        <begin position="875"/>
        <end position="903"/>
    </location>
</feature>
<dbReference type="PROSITE" id="PS50280">
    <property type="entry name" value="SET"/>
    <property type="match status" value="1"/>
</dbReference>
<dbReference type="SMART" id="SM00317">
    <property type="entry name" value="SET"/>
    <property type="match status" value="1"/>
</dbReference>
<feature type="domain" description="Pre-SET" evidence="7">
    <location>
        <begin position="1197"/>
        <end position="1253"/>
    </location>
</feature>
<feature type="domain" description="SET" evidence="6">
    <location>
        <begin position="1256"/>
        <end position="1388"/>
    </location>
</feature>
<sequence>MEVEPCSSPERWKQVVVPDGVTMNVLPLNKVDVEEVTSNKMLLKYEPDDVNVEKHSTDMEETKTLVNKGEPDDVNAEKHTTDMEETGTVGNNGEGESKWLQNDEPIALWVKWRGKWQAGIRCAKADWPLTTLRGKPTHDRKEYCVIFFPHTKNYSWADMQLVRSINEFPDPIAYKSHKIGLKFVKDLTAARCYVMRKLTVGMFNIVDQFPLEAVTEAAKDIIIWKELAMEATRSTSYHDLGMVLLKLHDLILQRYIAPVWLQNSFPLWMQKCNDAVNAESIELLTEEYETAIQWNKVKKSISDSAMPPMVFSEWKTWKHDIAKWFSISRRGVGEVAQQTSKSMFNSDVQASHKRQKLEIRRAETTNVSQMESDTSPQVVTAIDSEFFSSQDNTNTPEVAKDESRIMNKPENGLDLWDGIVVEVGGSQLMKTKEANELSYPQVPIFNESVVKKPFGSGVKSQRCIAFIESKGRQCVRWANEGDVYCCVHLASRFTTKSTKNEGSPVVEAPMCGGITVLGTKCKHRALPGLLYCKKHRPQTGMEKPDNSSSVLVKRKVAEIMTTLETNQCQDLVPFAEPESSSIVPHGTTSFTEMVEHCSQEDNLCVGSCSENSYIPCNEFSTKHTLYCEGHLPNWLKRARNGKSRIISKEVFVDLLRGCSSREEKLSLHQACDIFYKLFKSVLSLRNSVPMDVQLEWAIAEASRDADAGVGVFLFKLVSHEKQRLTRIWGFRAGAGADEEDASFSESPNQLLAITNGCDDDNKDKDKWSFSGFGCAICLDSFVSRKLLETHVEERHHVQFAEKCMLLQCVPCGSHFGDKEQLLLHVQAVHPSECKSLTIASECNLTNGESSQKPEASNSQIVVSQNKESTSGVHKFVCKFCGLKFNLLPDLGRHHQAEHMGPPNQVGGQNGLRLNTYKMKSGRLSRPNKFQKTLGVVSHRSRNQAGVNMKRRMQGTKSIVTAGKTGLSPHLSDSTNFDESTDAHCSVVSNILLSKVQKAKHRPNNLDILSAARSACCRLSLESSLEAKFGILPDRIYLKAAKLCGEHGLQVQWHQEGFICSNGCKPVNDLNLLCSLIPRQENDRFPVAMEVGEPSNTKLEVDECHCIMEAHHFSRRPENIAVLCKDISFGKEPVPICVVEDDLLDSKKQHEKPWESFTYVTKSLLHPSMNLVPEKLKLKFSCRGSMCSSLTCNHVYLFGCDFEEARDIYGKSMNCRFPYDDKKRIILEEGYPVYECTEFCGCSRTCQNRVLQNGICAKLEVFRTESKGWGLRASEHILRGTFVCEYIGEILHPEEANKRRNRYGKEGCSYIHDIDANMNDIGRLIEGELDFAIDSTTYSNISRFINHSCSPNLIPHQVLLESMESPLAHIGFYASMDIAAGEEITRDYGRKPVTSGQENEHHLCHCKATNCRGVF</sequence>
<protein>
    <submittedName>
        <fullName evidence="8">Histone-lysine N-methyltransferase SUVR5</fullName>
    </submittedName>
</protein>
<keyword evidence="3" id="KW-0479">Metal-binding</keyword>
<dbReference type="Proteomes" id="UP001558713">
    <property type="component" value="Unassembled WGS sequence"/>
</dbReference>
<keyword evidence="3" id="KW-0862">Zinc</keyword>
<keyword evidence="2" id="KW-0158">Chromosome</keyword>
<dbReference type="PANTHER" id="PTHR47325">
    <property type="entry name" value="HISTONE-LYSINE N-METHYLTRANSFERASE SUVR5"/>
    <property type="match status" value="1"/>
</dbReference>
<evidence type="ECO:0000313" key="9">
    <source>
        <dbReference type="Proteomes" id="UP001558713"/>
    </source>
</evidence>
<dbReference type="SUPFAM" id="SSF82199">
    <property type="entry name" value="SET domain"/>
    <property type="match status" value="1"/>
</dbReference>
<proteinExistence type="predicted"/>
<comment type="caution">
    <text evidence="8">The sequence shown here is derived from an EMBL/GenBank/DDBJ whole genome shotgun (WGS) entry which is preliminary data.</text>
</comment>
<dbReference type="PROSITE" id="PS50867">
    <property type="entry name" value="PRE_SET"/>
    <property type="match status" value="1"/>
</dbReference>
<evidence type="ECO:0000313" key="8">
    <source>
        <dbReference type="EMBL" id="KAL1212178.1"/>
    </source>
</evidence>
<dbReference type="GO" id="GO:0008270">
    <property type="term" value="F:zinc ion binding"/>
    <property type="evidence" value="ECO:0007669"/>
    <property type="project" value="UniProtKB-KW"/>
</dbReference>
<keyword evidence="9" id="KW-1185">Reference proteome</keyword>
<dbReference type="PANTHER" id="PTHR47325:SF1">
    <property type="entry name" value="HISTONE-LYSINE N-METHYLTRANSFERASE SUVR5"/>
    <property type="match status" value="1"/>
</dbReference>